<organism evidence="4 5">
    <name type="scientific">Pseudonocardia xinjiangensis</name>
    <dbReference type="NCBI Taxonomy" id="75289"/>
    <lineage>
        <taxon>Bacteria</taxon>
        <taxon>Bacillati</taxon>
        <taxon>Actinomycetota</taxon>
        <taxon>Actinomycetes</taxon>
        <taxon>Pseudonocardiales</taxon>
        <taxon>Pseudonocardiaceae</taxon>
        <taxon>Pseudonocardia</taxon>
    </lineage>
</organism>
<sequence>MRGGRSRAGERGSVHQIRCAIARQQAQRYGDHPTLQAWHVHNEYGTTSWSEHAAAAFRGWMQRRYGSLKRLDTAWYTAFWSQNGGRQDDRQGGSQGALFFQWHAPAGGAETWHGGLVPHVARWMPRRSGVVGEVTGLGGGDDVARFRAR</sequence>
<comment type="caution">
    <text evidence="4">The sequence shown here is derived from an EMBL/GenBank/DDBJ whole genome shotgun (WGS) entry which is preliminary data.</text>
</comment>
<feature type="domain" description="Glycoside hydrolase family 42 N-terminal" evidence="3">
    <location>
        <begin position="20"/>
        <end position="83"/>
    </location>
</feature>
<dbReference type="InterPro" id="IPR003476">
    <property type="entry name" value="Glyco_hydro_42"/>
</dbReference>
<dbReference type="RefSeq" id="WP_169398119.1">
    <property type="nucleotide sequence ID" value="NZ_BAAAJH010000001.1"/>
</dbReference>
<dbReference type="SUPFAM" id="SSF51445">
    <property type="entry name" value="(Trans)glycosidases"/>
    <property type="match status" value="1"/>
</dbReference>
<evidence type="ECO:0000259" key="3">
    <source>
        <dbReference type="Pfam" id="PF02449"/>
    </source>
</evidence>
<protein>
    <recommendedName>
        <fullName evidence="3">Glycoside hydrolase family 42 N-terminal domain-containing protein</fullName>
    </recommendedName>
</protein>
<dbReference type="Pfam" id="PF02449">
    <property type="entry name" value="Glyco_hydro_42"/>
    <property type="match status" value="1"/>
</dbReference>
<proteinExistence type="predicted"/>
<keyword evidence="1" id="KW-0378">Hydrolase</keyword>
<dbReference type="PANTHER" id="PTHR36447">
    <property type="entry name" value="BETA-GALACTOSIDASE GANA"/>
    <property type="match status" value="1"/>
</dbReference>
<evidence type="ECO:0000313" key="5">
    <source>
        <dbReference type="Proteomes" id="UP001296706"/>
    </source>
</evidence>
<name>A0ABX1RI50_9PSEU</name>
<dbReference type="Proteomes" id="UP001296706">
    <property type="component" value="Unassembled WGS sequence"/>
</dbReference>
<dbReference type="InterPro" id="IPR013529">
    <property type="entry name" value="Glyco_hydro_42_N"/>
</dbReference>
<accession>A0ABX1RI50</accession>
<dbReference type="Gene3D" id="3.20.20.80">
    <property type="entry name" value="Glycosidases"/>
    <property type="match status" value="1"/>
</dbReference>
<dbReference type="InterPro" id="IPR017853">
    <property type="entry name" value="GH"/>
</dbReference>
<gene>
    <name evidence="4" type="ORF">HF577_23580</name>
</gene>
<dbReference type="PANTHER" id="PTHR36447:SF1">
    <property type="entry name" value="BETA-GALACTOSIDASE GANA"/>
    <property type="match status" value="1"/>
</dbReference>
<evidence type="ECO:0000313" key="4">
    <source>
        <dbReference type="EMBL" id="NMH80058.1"/>
    </source>
</evidence>
<keyword evidence="5" id="KW-1185">Reference proteome</keyword>
<evidence type="ECO:0000256" key="1">
    <source>
        <dbReference type="ARBA" id="ARBA00022801"/>
    </source>
</evidence>
<evidence type="ECO:0000256" key="2">
    <source>
        <dbReference type="ARBA" id="ARBA00023295"/>
    </source>
</evidence>
<keyword evidence="2" id="KW-0326">Glycosidase</keyword>
<dbReference type="EMBL" id="JAAXKY010000087">
    <property type="protein sequence ID" value="NMH80058.1"/>
    <property type="molecule type" value="Genomic_DNA"/>
</dbReference>
<reference evidence="4 5" key="1">
    <citation type="submission" date="2020-04" db="EMBL/GenBank/DDBJ databases">
        <authorList>
            <person name="Klaysubun C."/>
            <person name="Duangmal K."/>
            <person name="Lipun K."/>
        </authorList>
    </citation>
    <scope>NUCLEOTIDE SEQUENCE [LARGE SCALE GENOMIC DNA]</scope>
    <source>
        <strain evidence="4 5">JCM 11839</strain>
    </source>
</reference>